<feature type="compositionally biased region" description="Polar residues" evidence="1">
    <location>
        <begin position="115"/>
        <end position="128"/>
    </location>
</feature>
<keyword evidence="3" id="KW-1185">Reference proteome</keyword>
<organism evidence="2 3">
    <name type="scientific">Melanomma pulvis-pyrius CBS 109.77</name>
    <dbReference type="NCBI Taxonomy" id="1314802"/>
    <lineage>
        <taxon>Eukaryota</taxon>
        <taxon>Fungi</taxon>
        <taxon>Dikarya</taxon>
        <taxon>Ascomycota</taxon>
        <taxon>Pezizomycotina</taxon>
        <taxon>Dothideomycetes</taxon>
        <taxon>Pleosporomycetidae</taxon>
        <taxon>Pleosporales</taxon>
        <taxon>Melanommataceae</taxon>
        <taxon>Melanomma</taxon>
    </lineage>
</organism>
<name>A0A6A6WRX4_9PLEO</name>
<feature type="compositionally biased region" description="Basic and acidic residues" evidence="1">
    <location>
        <begin position="86"/>
        <end position="102"/>
    </location>
</feature>
<gene>
    <name evidence="2" type="ORF">K505DRAFT_137298</name>
</gene>
<proteinExistence type="predicted"/>
<dbReference type="AlphaFoldDB" id="A0A6A6WRX4"/>
<evidence type="ECO:0000256" key="1">
    <source>
        <dbReference type="SAM" id="MobiDB-lite"/>
    </source>
</evidence>
<protein>
    <submittedName>
        <fullName evidence="2">Uncharacterized protein</fullName>
    </submittedName>
</protein>
<dbReference type="EMBL" id="MU002394">
    <property type="protein sequence ID" value="KAF2786870.1"/>
    <property type="molecule type" value="Genomic_DNA"/>
</dbReference>
<accession>A0A6A6WRX4</accession>
<dbReference type="Proteomes" id="UP000799757">
    <property type="component" value="Unassembled WGS sequence"/>
</dbReference>
<evidence type="ECO:0000313" key="3">
    <source>
        <dbReference type="Proteomes" id="UP000799757"/>
    </source>
</evidence>
<sequence>MYVCVDVCVCVYVCMYVLPLGHGVQGAELRGIPKLPMMHVLALPRLGGKGEKEENSKSPRPVPSTVVLSLPGSSFFSSFFPQQTAESRRKNMGEGGGEEKKKSTLSRATYHVRRTTPSPALPSLTQPCHPTCLRTHRGLGSVPRSQPHAQQPRVAPRKSR</sequence>
<reference evidence="2" key="1">
    <citation type="journal article" date="2020" name="Stud. Mycol.">
        <title>101 Dothideomycetes genomes: a test case for predicting lifestyles and emergence of pathogens.</title>
        <authorList>
            <person name="Haridas S."/>
            <person name="Albert R."/>
            <person name="Binder M."/>
            <person name="Bloem J."/>
            <person name="Labutti K."/>
            <person name="Salamov A."/>
            <person name="Andreopoulos B."/>
            <person name="Baker S."/>
            <person name="Barry K."/>
            <person name="Bills G."/>
            <person name="Bluhm B."/>
            <person name="Cannon C."/>
            <person name="Castanera R."/>
            <person name="Culley D."/>
            <person name="Daum C."/>
            <person name="Ezra D."/>
            <person name="Gonzalez J."/>
            <person name="Henrissat B."/>
            <person name="Kuo A."/>
            <person name="Liang C."/>
            <person name="Lipzen A."/>
            <person name="Lutzoni F."/>
            <person name="Magnuson J."/>
            <person name="Mondo S."/>
            <person name="Nolan M."/>
            <person name="Ohm R."/>
            <person name="Pangilinan J."/>
            <person name="Park H.-J."/>
            <person name="Ramirez L."/>
            <person name="Alfaro M."/>
            <person name="Sun H."/>
            <person name="Tritt A."/>
            <person name="Yoshinaga Y."/>
            <person name="Zwiers L.-H."/>
            <person name="Turgeon B."/>
            <person name="Goodwin S."/>
            <person name="Spatafora J."/>
            <person name="Crous P."/>
            <person name="Grigoriev I."/>
        </authorList>
    </citation>
    <scope>NUCLEOTIDE SEQUENCE</scope>
    <source>
        <strain evidence="2">CBS 109.77</strain>
    </source>
</reference>
<feature type="region of interest" description="Disordered" evidence="1">
    <location>
        <begin position="77"/>
        <end position="160"/>
    </location>
</feature>
<evidence type="ECO:0000313" key="2">
    <source>
        <dbReference type="EMBL" id="KAF2786870.1"/>
    </source>
</evidence>